<evidence type="ECO:0000259" key="3">
    <source>
        <dbReference type="Pfam" id="PF21621"/>
    </source>
</evidence>
<evidence type="ECO:0000256" key="1">
    <source>
        <dbReference type="ARBA" id="ARBA00029741"/>
    </source>
</evidence>
<protein>
    <recommendedName>
        <fullName evidence="1">Phosphohexomutase</fullName>
    </recommendedName>
    <alternativeName>
        <fullName evidence="2">Phosphomannose isomerase</fullName>
    </alternativeName>
</protein>
<accession>A0A174YJK2</accession>
<dbReference type="GO" id="GO:0016853">
    <property type="term" value="F:isomerase activity"/>
    <property type="evidence" value="ECO:0007669"/>
    <property type="project" value="UniProtKB-KW"/>
</dbReference>
<sequence>MYDYDRRDKFGNKRELHVDKALDVVDTKRYVPYESSINAYDEATNEAAATIEEDSSGGQLLVSCKYFECYKYDISDSVSINVDTASFRSVIFTEGCGTIRVGEDVKAYKAGDSFYITAGNKTVEIEGNGVAIVTKV</sequence>
<reference evidence="4 5" key="1">
    <citation type="submission" date="2015-09" db="EMBL/GenBank/DDBJ databases">
        <authorList>
            <consortium name="Pathogen Informatics"/>
        </authorList>
    </citation>
    <scope>NUCLEOTIDE SEQUENCE [LARGE SCALE GENOMIC DNA]</scope>
    <source>
        <strain evidence="4 5">2789STDY5834875</strain>
    </source>
</reference>
<dbReference type="AlphaFoldDB" id="A0A174YJK2"/>
<dbReference type="SUPFAM" id="SSF51182">
    <property type="entry name" value="RmlC-like cupins"/>
    <property type="match status" value="1"/>
</dbReference>
<name>A0A174YJK2_9FIRM</name>
<dbReference type="InterPro" id="IPR011051">
    <property type="entry name" value="RmlC_Cupin_sf"/>
</dbReference>
<evidence type="ECO:0000313" key="5">
    <source>
        <dbReference type="Proteomes" id="UP000095621"/>
    </source>
</evidence>
<dbReference type="EMBL" id="CZBU01000001">
    <property type="protein sequence ID" value="CUQ75303.1"/>
    <property type="molecule type" value="Genomic_DNA"/>
</dbReference>
<dbReference type="RefSeq" id="WP_055214335.1">
    <property type="nucleotide sequence ID" value="NZ_CZBU01000001.1"/>
</dbReference>
<dbReference type="Proteomes" id="UP000095621">
    <property type="component" value="Unassembled WGS sequence"/>
</dbReference>
<dbReference type="InterPro" id="IPR049071">
    <property type="entry name" value="MPI_cupin_dom"/>
</dbReference>
<dbReference type="Pfam" id="PF21621">
    <property type="entry name" value="MPI_cupin_dom"/>
    <property type="match status" value="1"/>
</dbReference>
<proteinExistence type="predicted"/>
<evidence type="ECO:0000256" key="2">
    <source>
        <dbReference type="ARBA" id="ARBA00030762"/>
    </source>
</evidence>
<organism evidence="4 5">
    <name type="scientific">Lachnospira eligens</name>
    <dbReference type="NCBI Taxonomy" id="39485"/>
    <lineage>
        <taxon>Bacteria</taxon>
        <taxon>Bacillati</taxon>
        <taxon>Bacillota</taxon>
        <taxon>Clostridia</taxon>
        <taxon>Lachnospirales</taxon>
        <taxon>Lachnospiraceae</taxon>
        <taxon>Lachnospira</taxon>
    </lineage>
</organism>
<dbReference type="InterPro" id="IPR014710">
    <property type="entry name" value="RmlC-like_jellyroll"/>
</dbReference>
<dbReference type="Gene3D" id="2.60.120.10">
    <property type="entry name" value="Jelly Rolls"/>
    <property type="match status" value="1"/>
</dbReference>
<feature type="domain" description="Mannose-6-phosphate isomerase cupin" evidence="3">
    <location>
        <begin position="62"/>
        <end position="134"/>
    </location>
</feature>
<keyword evidence="4" id="KW-0413">Isomerase</keyword>
<gene>
    <name evidence="4" type="primary">yvyI_1</name>
    <name evidence="4" type="ORF">ERS852490_00435</name>
</gene>
<evidence type="ECO:0000313" key="4">
    <source>
        <dbReference type="EMBL" id="CUQ75303.1"/>
    </source>
</evidence>